<protein>
    <submittedName>
        <fullName evidence="3">ATPase</fullName>
    </submittedName>
</protein>
<evidence type="ECO:0000256" key="1">
    <source>
        <dbReference type="ARBA" id="ARBA00006817"/>
    </source>
</evidence>
<reference evidence="3" key="1">
    <citation type="submission" date="2021-03" db="EMBL/GenBank/DDBJ databases">
        <title>Antimicrobial resistance genes in bacteria isolated from Japanese honey, and their potential for conferring macrolide and lincosamide resistance in the American foulbrood pathogen Paenibacillus larvae.</title>
        <authorList>
            <person name="Okamoto M."/>
            <person name="Kumagai M."/>
            <person name="Kanamori H."/>
            <person name="Takamatsu D."/>
        </authorList>
    </citation>
    <scope>NUCLEOTIDE SEQUENCE</scope>
    <source>
        <strain evidence="3">J41TS4</strain>
    </source>
</reference>
<evidence type="ECO:0000259" key="2">
    <source>
        <dbReference type="Pfam" id="PF08327"/>
    </source>
</evidence>
<evidence type="ECO:0000313" key="4">
    <source>
        <dbReference type="Proteomes" id="UP000678895"/>
    </source>
</evidence>
<gene>
    <name evidence="3" type="ORF">J41TS4_39190</name>
</gene>
<dbReference type="InterPro" id="IPR023393">
    <property type="entry name" value="START-like_dom_sf"/>
</dbReference>
<dbReference type="Proteomes" id="UP000678895">
    <property type="component" value="Unassembled WGS sequence"/>
</dbReference>
<dbReference type="EMBL" id="BORS01000015">
    <property type="protein sequence ID" value="GIO44161.1"/>
    <property type="molecule type" value="Genomic_DNA"/>
</dbReference>
<dbReference type="SUPFAM" id="SSF55961">
    <property type="entry name" value="Bet v1-like"/>
    <property type="match status" value="1"/>
</dbReference>
<proteinExistence type="inferred from homology"/>
<evidence type="ECO:0000313" key="3">
    <source>
        <dbReference type="EMBL" id="GIO44161.1"/>
    </source>
</evidence>
<sequence length="168" mass="19410">MSSKPIVHVEGRDFVMEQIFDAPKELVFQAFTEAERLKHWWGPRGWNLSTCKVDLREGGIWHYCMKCEDQAQGEFYGMESWGKGVYREIIPGERLVYTDYFSDAEGNEAEEMPATEVILEFAEQDGKTKVTSRSVFESEEGLNSSLQMGMEQGIVETWERLGEYVEQQ</sequence>
<feature type="domain" description="Activator of Hsp90 ATPase homologue 1/2-like C-terminal" evidence="2">
    <location>
        <begin position="21"/>
        <end position="166"/>
    </location>
</feature>
<organism evidence="3 4">
    <name type="scientific">Paenibacillus apis</name>
    <dbReference type="NCBI Taxonomy" id="1792174"/>
    <lineage>
        <taxon>Bacteria</taxon>
        <taxon>Bacillati</taxon>
        <taxon>Bacillota</taxon>
        <taxon>Bacilli</taxon>
        <taxon>Bacillales</taxon>
        <taxon>Paenibacillaceae</taxon>
        <taxon>Paenibacillus</taxon>
    </lineage>
</organism>
<dbReference type="Gene3D" id="3.30.530.20">
    <property type="match status" value="1"/>
</dbReference>
<comment type="similarity">
    <text evidence="1">Belongs to the AHA1 family.</text>
</comment>
<keyword evidence="4" id="KW-1185">Reference proteome</keyword>
<name>A0A919Y4W1_9BACL</name>
<comment type="caution">
    <text evidence="3">The sequence shown here is derived from an EMBL/GenBank/DDBJ whole genome shotgun (WGS) entry which is preliminary data.</text>
</comment>
<dbReference type="RefSeq" id="WP_301629724.1">
    <property type="nucleotide sequence ID" value="NZ_BORS01000015.1"/>
</dbReference>
<dbReference type="Pfam" id="PF08327">
    <property type="entry name" value="AHSA1"/>
    <property type="match status" value="1"/>
</dbReference>
<dbReference type="InterPro" id="IPR013538">
    <property type="entry name" value="ASHA1/2-like_C"/>
</dbReference>
<accession>A0A919Y4W1</accession>
<dbReference type="AlphaFoldDB" id="A0A919Y4W1"/>